<accession>A0A9X0DM32</accession>
<dbReference type="EMBL" id="JAPEIS010000005">
    <property type="protein sequence ID" value="KAJ8066677.1"/>
    <property type="molecule type" value="Genomic_DNA"/>
</dbReference>
<sequence>MTATAKLRALLAKEEEIIVCPGVYDGSTARLTLNAKFQNSDMVFCNQFNDALGRAYGIKNYWKREYENECSGCEKSL</sequence>
<keyword evidence="2" id="KW-1185">Reference proteome</keyword>
<comment type="caution">
    <text evidence="1">The sequence shown here is derived from an EMBL/GenBank/DDBJ whole genome shotgun (WGS) entry which is preliminary data.</text>
</comment>
<reference evidence="1" key="1">
    <citation type="submission" date="2022-11" db="EMBL/GenBank/DDBJ databases">
        <title>Genome Resource of Sclerotinia nivalis Strain SnTB1, a Plant Pathogen Isolated from American Ginseng.</title>
        <authorList>
            <person name="Fan S."/>
        </authorList>
    </citation>
    <scope>NUCLEOTIDE SEQUENCE</scope>
    <source>
        <strain evidence="1">SnTB1</strain>
    </source>
</reference>
<organism evidence="1 2">
    <name type="scientific">Sclerotinia nivalis</name>
    <dbReference type="NCBI Taxonomy" id="352851"/>
    <lineage>
        <taxon>Eukaryota</taxon>
        <taxon>Fungi</taxon>
        <taxon>Dikarya</taxon>
        <taxon>Ascomycota</taxon>
        <taxon>Pezizomycotina</taxon>
        <taxon>Leotiomycetes</taxon>
        <taxon>Helotiales</taxon>
        <taxon>Sclerotiniaceae</taxon>
        <taxon>Sclerotinia</taxon>
    </lineage>
</organism>
<gene>
    <name evidence="1" type="ORF">OCU04_005720</name>
</gene>
<name>A0A9X0DM32_9HELO</name>
<dbReference type="Proteomes" id="UP001152300">
    <property type="component" value="Unassembled WGS sequence"/>
</dbReference>
<proteinExistence type="predicted"/>
<protein>
    <submittedName>
        <fullName evidence="1">Uncharacterized protein</fullName>
    </submittedName>
</protein>
<dbReference type="AlphaFoldDB" id="A0A9X0DM32"/>
<evidence type="ECO:0000313" key="1">
    <source>
        <dbReference type="EMBL" id="KAJ8066677.1"/>
    </source>
</evidence>
<evidence type="ECO:0000313" key="2">
    <source>
        <dbReference type="Proteomes" id="UP001152300"/>
    </source>
</evidence>